<protein>
    <submittedName>
        <fullName evidence="2">Uncharacterized protein</fullName>
    </submittedName>
</protein>
<proteinExistence type="predicted"/>
<comment type="caution">
    <text evidence="2">The sequence shown here is derived from an EMBL/GenBank/DDBJ whole genome shotgun (WGS) entry which is preliminary data.</text>
</comment>
<reference evidence="2 3" key="1">
    <citation type="submission" date="2019-10" db="EMBL/GenBank/DDBJ databases">
        <title>Draft Genome Sequence of Cytophagaceae sp. SJW1-29.</title>
        <authorList>
            <person name="Choi A."/>
        </authorList>
    </citation>
    <scope>NUCLEOTIDE SEQUENCE [LARGE SCALE GENOMIC DNA]</scope>
    <source>
        <strain evidence="2 3">SJW1-29</strain>
    </source>
</reference>
<organism evidence="2 3">
    <name type="scientific">Salmonirosea aquatica</name>
    <dbReference type="NCBI Taxonomy" id="2654236"/>
    <lineage>
        <taxon>Bacteria</taxon>
        <taxon>Pseudomonadati</taxon>
        <taxon>Bacteroidota</taxon>
        <taxon>Cytophagia</taxon>
        <taxon>Cytophagales</taxon>
        <taxon>Spirosomataceae</taxon>
        <taxon>Salmonirosea</taxon>
    </lineage>
</organism>
<sequence>MAEVERPADAGVDFSELRVIHTEGEYQFQASTGYFGTDATAYLRYLDELLLADELYLVTDKGHRPLQLLTSTLVDEYDDADLVARTFSFRILDTVENFSVLPAAAPVPLRATRWRGVSLVPILDAYGKRTGKLVFQRLEQVYADDASLVKPYTVKANAPGDPDYIPPIVDHSILVGSTPYPSAAIVRAGTFRRTTCGAGFLGGRPRSASKPAATGPRSPAMPTPWPKPSTGASIPRPTPMPTAAARLTTRLSTWPSST</sequence>
<feature type="region of interest" description="Disordered" evidence="1">
    <location>
        <begin position="197"/>
        <end position="242"/>
    </location>
</feature>
<dbReference type="Proteomes" id="UP000479293">
    <property type="component" value="Unassembled WGS sequence"/>
</dbReference>
<accession>A0A7C9BKT2</accession>
<gene>
    <name evidence="2" type="ORF">GBK04_25240</name>
</gene>
<evidence type="ECO:0000313" key="3">
    <source>
        <dbReference type="Proteomes" id="UP000479293"/>
    </source>
</evidence>
<keyword evidence="3" id="KW-1185">Reference proteome</keyword>
<dbReference type="EMBL" id="WHLY01000002">
    <property type="protein sequence ID" value="MPR36554.1"/>
    <property type="molecule type" value="Genomic_DNA"/>
</dbReference>
<name>A0A7C9BKT2_9BACT</name>
<evidence type="ECO:0000256" key="1">
    <source>
        <dbReference type="SAM" id="MobiDB-lite"/>
    </source>
</evidence>
<evidence type="ECO:0000313" key="2">
    <source>
        <dbReference type="EMBL" id="MPR36554.1"/>
    </source>
</evidence>
<dbReference type="AlphaFoldDB" id="A0A7C9BKT2"/>